<evidence type="ECO:0000313" key="6">
    <source>
        <dbReference type="EMBL" id="SBS36231.1"/>
    </source>
</evidence>
<dbReference type="PROSITE" id="PS00687">
    <property type="entry name" value="ALDEHYDE_DEHYDR_GLU"/>
    <property type="match status" value="1"/>
</dbReference>
<protein>
    <submittedName>
        <fullName evidence="6">3-succinoylsemialdehyde-pyridine dehydrogenase</fullName>
        <ecNumber evidence="6">1.2.1.83</ecNumber>
    </submittedName>
</protein>
<dbReference type="AlphaFoldDB" id="A0A1A8TSE5"/>
<dbReference type="CDD" id="cd07138">
    <property type="entry name" value="ALDH_CddD_SSP0762"/>
    <property type="match status" value="1"/>
</dbReference>
<name>A0A1A8TSE5_9GAMM</name>
<comment type="similarity">
    <text evidence="1 4">Belongs to the aldehyde dehydrogenase family.</text>
</comment>
<dbReference type="InterPro" id="IPR016161">
    <property type="entry name" value="Ald_DH/histidinol_DH"/>
</dbReference>
<evidence type="ECO:0000256" key="2">
    <source>
        <dbReference type="ARBA" id="ARBA00023002"/>
    </source>
</evidence>
<dbReference type="Gene3D" id="3.40.605.10">
    <property type="entry name" value="Aldehyde Dehydrogenase, Chain A, domain 1"/>
    <property type="match status" value="1"/>
</dbReference>
<dbReference type="InterPro" id="IPR016162">
    <property type="entry name" value="Ald_DH_N"/>
</dbReference>
<feature type="active site" evidence="3">
    <location>
        <position position="245"/>
    </location>
</feature>
<reference evidence="6 7" key="1">
    <citation type="submission" date="2016-06" db="EMBL/GenBank/DDBJ databases">
        <authorList>
            <person name="Kjaerup R.B."/>
            <person name="Dalgaard T.S."/>
            <person name="Juul-Madsen H.R."/>
        </authorList>
    </citation>
    <scope>NUCLEOTIDE SEQUENCE [LARGE SCALE GENOMIC DNA]</scope>
    <source>
        <strain evidence="6 7">CECT 8886</strain>
    </source>
</reference>
<dbReference type="STRING" id="1792290.MSP8886_03617"/>
<dbReference type="InterPro" id="IPR016163">
    <property type="entry name" value="Ald_DH_C"/>
</dbReference>
<evidence type="ECO:0000256" key="3">
    <source>
        <dbReference type="PROSITE-ProRule" id="PRU10007"/>
    </source>
</evidence>
<dbReference type="OrthoDB" id="9812625at2"/>
<proteinExistence type="inferred from homology"/>
<gene>
    <name evidence="6" type="primary">ald</name>
    <name evidence="6" type="ORF">MSP8886_03617</name>
</gene>
<evidence type="ECO:0000313" key="7">
    <source>
        <dbReference type="Proteomes" id="UP000092544"/>
    </source>
</evidence>
<dbReference type="FunFam" id="3.40.605.10:FF:000007">
    <property type="entry name" value="NAD/NADP-dependent betaine aldehyde dehydrogenase"/>
    <property type="match status" value="1"/>
</dbReference>
<dbReference type="Pfam" id="PF00171">
    <property type="entry name" value="Aldedh"/>
    <property type="match status" value="1"/>
</dbReference>
<feature type="domain" description="Aldehyde dehydrogenase" evidence="5">
    <location>
        <begin position="13"/>
        <end position="468"/>
    </location>
</feature>
<dbReference type="RefSeq" id="WP_067019057.1">
    <property type="nucleotide sequence ID" value="NZ_FLOB01000012.1"/>
</dbReference>
<dbReference type="InterPro" id="IPR029510">
    <property type="entry name" value="Ald_DH_CS_GLU"/>
</dbReference>
<dbReference type="InterPro" id="IPR015590">
    <property type="entry name" value="Aldehyde_DH_dom"/>
</dbReference>
<evidence type="ECO:0000256" key="1">
    <source>
        <dbReference type="ARBA" id="ARBA00009986"/>
    </source>
</evidence>
<dbReference type="Gene3D" id="3.40.309.10">
    <property type="entry name" value="Aldehyde Dehydrogenase, Chain A, domain 2"/>
    <property type="match status" value="1"/>
</dbReference>
<evidence type="ECO:0000256" key="4">
    <source>
        <dbReference type="RuleBase" id="RU003345"/>
    </source>
</evidence>
<dbReference type="Proteomes" id="UP000092544">
    <property type="component" value="Unassembled WGS sequence"/>
</dbReference>
<sequence length="474" mass="51292">MKHYNKFYINGTWVPSDSTSIKEVINPTTQEVIAQVSLGSKSDVDQAVIAARNAFASWSQTSREERLAVLDRIIEVYKTRLEDMAQAITSEMGAAISMSRSAQSPIGMLHFITARDVLADFSFENEQGGSHIVKEPIGVCGFITPWNWPMNQIACKVAPALACGCTIVLKPSEMTPLSAQLFAEILHEAGVPTGVFNMVYGDGPEVGSAISSHPDIDMVSLTGSTRAGVQVSKAAADNIKRVSLELGGKSPFVILDDADFEGAVRWGAKQCFRNVGQSCNAPTRMLVPAALHDQAVQVVKETALNTRVGDPRSEETDIGPLSNALQFDKVNGMIQSAIDAGNELIVGGTGRPDGLDKGYFIRPTAFANVRNDSTIAQEEVFGPVLTIIPYSNEEEAIQIANDTPYGLAAYIESGSLERARSVARKMRAGTVYLNRNDFDPRAPFGGYKQSGNGREWGEFGFHDFLEIKGIVGYQ</sequence>
<dbReference type="PANTHER" id="PTHR42804">
    <property type="entry name" value="ALDEHYDE DEHYDROGENASE"/>
    <property type="match status" value="1"/>
</dbReference>
<dbReference type="SUPFAM" id="SSF53720">
    <property type="entry name" value="ALDH-like"/>
    <property type="match status" value="1"/>
</dbReference>
<keyword evidence="2 4" id="KW-0560">Oxidoreductase</keyword>
<keyword evidence="7" id="KW-1185">Reference proteome</keyword>
<organism evidence="6 7">
    <name type="scientific">Marinomonas spartinae</name>
    <dbReference type="NCBI Taxonomy" id="1792290"/>
    <lineage>
        <taxon>Bacteria</taxon>
        <taxon>Pseudomonadati</taxon>
        <taxon>Pseudomonadota</taxon>
        <taxon>Gammaproteobacteria</taxon>
        <taxon>Oceanospirillales</taxon>
        <taxon>Oceanospirillaceae</taxon>
        <taxon>Marinomonas</taxon>
    </lineage>
</organism>
<dbReference type="GO" id="GO:0016620">
    <property type="term" value="F:oxidoreductase activity, acting on the aldehyde or oxo group of donors, NAD or NADP as acceptor"/>
    <property type="evidence" value="ECO:0007669"/>
    <property type="project" value="InterPro"/>
</dbReference>
<dbReference type="FunFam" id="3.40.309.10:FF:000012">
    <property type="entry name" value="Betaine aldehyde dehydrogenase"/>
    <property type="match status" value="1"/>
</dbReference>
<dbReference type="EC" id="1.2.1.83" evidence="6"/>
<dbReference type="EMBL" id="FLOB01000012">
    <property type="protein sequence ID" value="SBS36231.1"/>
    <property type="molecule type" value="Genomic_DNA"/>
</dbReference>
<accession>A0A1A8TSE5</accession>
<evidence type="ECO:0000259" key="5">
    <source>
        <dbReference type="Pfam" id="PF00171"/>
    </source>
</evidence>
<dbReference type="PANTHER" id="PTHR42804:SF1">
    <property type="entry name" value="ALDEHYDE DEHYDROGENASE-RELATED"/>
    <property type="match status" value="1"/>
</dbReference>